<proteinExistence type="predicted"/>
<dbReference type="Pfam" id="PF16474">
    <property type="entry name" value="KIND"/>
    <property type="match status" value="1"/>
</dbReference>
<accession>A0AAD9J7L5</accession>
<feature type="compositionally biased region" description="Polar residues" evidence="2">
    <location>
        <begin position="1017"/>
        <end position="1031"/>
    </location>
</feature>
<sequence length="1189" mass="129949">MSFLSIQPVAMSDPESLYVPPEYDSLGNSSKGHMFSLGMTILYAAVYSSVAQPQTGLDPGVNKMIVAMTDDDYDNRPDVDEVLAVCEENLANCSVTSLKVCHWLISDAKDVFLKIYSIDSPDAELRSRSVTPDSKIVKSRNSGSTGTKSASPFSVSDNSSPVCDIISPPDLYCDSDNQEDLFTSEVPASQYREGSEICAECPRTSDCVGLRELQLSDGLKETTGVSEVRSDVTERLEGPVVDDKGHEQDAILDDNYLGQNSTSPLTNGYLTGCDNGEGSPSRDNHRGSDVMHDDDVVITGCGSNNESIDATGARSEIRHRSADGAEDNASVGDFNGYACREGFGRNRLLASQAERESSVTTECELSDGCVEEEPSSILGAGDGVVVVEDALNELSQGDDTVRLQQTSNSPCSNAADSLPRIFMGNESSSEEATADGSGSDGKTVSKLSPGSDQCVPDRRRMGKSPDSSALDAAGCTCTGNTFASDESSQDEQGSQLVIDVVKNLGALNESELWSLCRECMLALLKCKQQLPVYISLDTVAIEADGHVTFHSMPDDKELDALYLAPELQEVGIITDKTCMFSVSAMLWSAADYSLPASEEPALSEELESLLESMIKEDEDRRPEIVTVLESCNDYQDIHGISSEQTCAALIAESKAAAYSKENTFILDVISQELQKNTLLHHAKVMECIKQAKVKLKPASERQLADRPAQDTFHDLLMNEIRNRYPLRKVGKPKEFTARDLYGHNQELLSTLVHVTRQKSFDNSDSAFTVISKSLSKPDQEMGAEPKSDVAVPHEYNSTATHFTPIEISNRKNIRPQLKLKSHFLGQKQGPSQKTSEIVKNIQEMKRNILRIQESRTLVQDLESDVQREENGSVGCDLASEPSAKRPQSQRSSGTNTSTTPSVSGNSQEGSSRKQSPNVSQPCTVPLTLGPAVLPVQYQLQQDPMTGLVNLVPVAFTQNVAGVNSPFLANQTRPLFPMMGMSMPVAGTMMPGQFLRYGTADGVGMRSEEEQDSKPRPQATSRRSSVCESPKSQVLGYNPIPEADISERLVVRSESANNIIMDSKQQGENYVDLYPPSEIQKGDYPFSNNHPIRPRQVKAKDQMSKLKRAKSGSCIDYYKMANSDCSQNVAERRHGDNEPKNGQPTYMNVHDKVTRRKRYSGGLSPDIPSSPSPSLSKDSRHLWDKHERFR</sequence>
<evidence type="ECO:0000256" key="2">
    <source>
        <dbReference type="SAM" id="MobiDB-lite"/>
    </source>
</evidence>
<reference evidence="4" key="1">
    <citation type="journal article" date="2023" name="Mol. Biol. Evol.">
        <title>Third-Generation Sequencing Reveals the Adaptive Role of the Epigenome in Three Deep-Sea Polychaetes.</title>
        <authorList>
            <person name="Perez M."/>
            <person name="Aroh O."/>
            <person name="Sun Y."/>
            <person name="Lan Y."/>
            <person name="Juniper S.K."/>
            <person name="Young C.R."/>
            <person name="Angers B."/>
            <person name="Qian P.Y."/>
        </authorList>
    </citation>
    <scope>NUCLEOTIDE SEQUENCE</scope>
    <source>
        <strain evidence="4">P08H-3</strain>
    </source>
</reference>
<feature type="compositionally biased region" description="Basic and acidic residues" evidence="2">
    <location>
        <begin position="1005"/>
        <end position="1014"/>
    </location>
</feature>
<feature type="compositionally biased region" description="Polar residues" evidence="2">
    <location>
        <begin position="885"/>
        <end position="922"/>
    </location>
</feature>
<dbReference type="Proteomes" id="UP001208570">
    <property type="component" value="Unassembled WGS sequence"/>
</dbReference>
<comment type="caution">
    <text evidence="4">The sequence shown here is derived from an EMBL/GenBank/DDBJ whole genome shotgun (WGS) entry which is preliminary data.</text>
</comment>
<dbReference type="GO" id="GO:0032045">
    <property type="term" value="C:guanyl-nucleotide exchange factor complex"/>
    <property type="evidence" value="ECO:0007669"/>
    <property type="project" value="TreeGrafter"/>
</dbReference>
<dbReference type="EMBL" id="JAODUP010000514">
    <property type="protein sequence ID" value="KAK2148122.1"/>
    <property type="molecule type" value="Genomic_DNA"/>
</dbReference>
<dbReference type="Gene3D" id="1.10.510.10">
    <property type="entry name" value="Transferase(Phosphotransferase) domain 1"/>
    <property type="match status" value="1"/>
</dbReference>
<feature type="compositionally biased region" description="Basic and acidic residues" evidence="2">
    <location>
        <begin position="1176"/>
        <end position="1189"/>
    </location>
</feature>
<dbReference type="InterPro" id="IPR011019">
    <property type="entry name" value="KIND_dom"/>
</dbReference>
<feature type="compositionally biased region" description="Basic and acidic residues" evidence="2">
    <location>
        <begin position="1129"/>
        <end position="1138"/>
    </location>
</feature>
<dbReference type="GO" id="GO:0048814">
    <property type="term" value="P:regulation of dendrite morphogenesis"/>
    <property type="evidence" value="ECO:0007669"/>
    <property type="project" value="TreeGrafter"/>
</dbReference>
<evidence type="ECO:0000259" key="3">
    <source>
        <dbReference type="PROSITE" id="PS51377"/>
    </source>
</evidence>
<dbReference type="PANTHER" id="PTHR21560">
    <property type="entry name" value="VERY KIND PROTEIN"/>
    <property type="match status" value="1"/>
</dbReference>
<feature type="region of interest" description="Disordered" evidence="2">
    <location>
        <begin position="1128"/>
        <end position="1189"/>
    </location>
</feature>
<dbReference type="InterPro" id="IPR029899">
    <property type="entry name" value="KNDC1"/>
</dbReference>
<keyword evidence="5" id="KW-1185">Reference proteome</keyword>
<feature type="domain" description="KIND" evidence="3">
    <location>
        <begin position="1"/>
        <end position="114"/>
    </location>
</feature>
<dbReference type="GO" id="GO:0043025">
    <property type="term" value="C:neuronal cell body"/>
    <property type="evidence" value="ECO:0007669"/>
    <property type="project" value="TreeGrafter"/>
</dbReference>
<dbReference type="GO" id="GO:0030425">
    <property type="term" value="C:dendrite"/>
    <property type="evidence" value="ECO:0007669"/>
    <property type="project" value="TreeGrafter"/>
</dbReference>
<feature type="region of interest" description="Disordered" evidence="2">
    <location>
        <begin position="125"/>
        <end position="161"/>
    </location>
</feature>
<feature type="compositionally biased region" description="Low complexity" evidence="2">
    <location>
        <begin position="1159"/>
        <end position="1175"/>
    </location>
</feature>
<protein>
    <recommendedName>
        <fullName evidence="3">KIND domain-containing protein</fullName>
    </recommendedName>
</protein>
<keyword evidence="1" id="KW-0677">Repeat</keyword>
<feature type="compositionally biased region" description="Polar residues" evidence="2">
    <location>
        <begin position="139"/>
        <end position="161"/>
    </location>
</feature>
<feature type="compositionally biased region" description="Polar residues" evidence="2">
    <location>
        <begin position="440"/>
        <end position="451"/>
    </location>
</feature>
<feature type="region of interest" description="Disordered" evidence="2">
    <location>
        <begin position="862"/>
        <end position="922"/>
    </location>
</feature>
<feature type="domain" description="KIND" evidence="3">
    <location>
        <begin position="494"/>
        <end position="673"/>
    </location>
</feature>
<dbReference type="GO" id="GO:0005085">
    <property type="term" value="F:guanyl-nucleotide exchange factor activity"/>
    <property type="evidence" value="ECO:0007669"/>
    <property type="project" value="InterPro"/>
</dbReference>
<evidence type="ECO:0000313" key="5">
    <source>
        <dbReference type="Proteomes" id="UP001208570"/>
    </source>
</evidence>
<feature type="region of interest" description="Disordered" evidence="2">
    <location>
        <begin position="426"/>
        <end position="470"/>
    </location>
</feature>
<dbReference type="GO" id="GO:0007264">
    <property type="term" value="P:small GTPase-mediated signal transduction"/>
    <property type="evidence" value="ECO:0007669"/>
    <property type="project" value="InterPro"/>
</dbReference>
<evidence type="ECO:0000313" key="4">
    <source>
        <dbReference type="EMBL" id="KAK2148122.1"/>
    </source>
</evidence>
<dbReference type="SMART" id="SM00750">
    <property type="entry name" value="KIND"/>
    <property type="match status" value="1"/>
</dbReference>
<dbReference type="AlphaFoldDB" id="A0AAD9J7L5"/>
<gene>
    <name evidence="4" type="ORF">LSH36_514g01090</name>
</gene>
<dbReference type="PROSITE" id="PS51377">
    <property type="entry name" value="KIND"/>
    <property type="match status" value="2"/>
</dbReference>
<organism evidence="4 5">
    <name type="scientific">Paralvinella palmiformis</name>
    <dbReference type="NCBI Taxonomy" id="53620"/>
    <lineage>
        <taxon>Eukaryota</taxon>
        <taxon>Metazoa</taxon>
        <taxon>Spiralia</taxon>
        <taxon>Lophotrochozoa</taxon>
        <taxon>Annelida</taxon>
        <taxon>Polychaeta</taxon>
        <taxon>Sedentaria</taxon>
        <taxon>Canalipalpata</taxon>
        <taxon>Terebellida</taxon>
        <taxon>Terebelliformia</taxon>
        <taxon>Alvinellidae</taxon>
        <taxon>Paralvinella</taxon>
    </lineage>
</organism>
<name>A0AAD9J7L5_9ANNE</name>
<evidence type="ECO:0000256" key="1">
    <source>
        <dbReference type="ARBA" id="ARBA00022737"/>
    </source>
</evidence>
<feature type="region of interest" description="Disordered" evidence="2">
    <location>
        <begin position="1002"/>
        <end position="1038"/>
    </location>
</feature>
<dbReference type="PANTHER" id="PTHR21560:SF0">
    <property type="entry name" value="KINASE NON-CATALYTIC C-LOBE DOMAIN-CONTAINING PROTEIN 1"/>
    <property type="match status" value="1"/>
</dbReference>